<dbReference type="NCBIfam" id="TIGR01445">
    <property type="entry name" value="intein_Nterm"/>
    <property type="match status" value="1"/>
</dbReference>
<accession>A0A1I0RIV9</accession>
<feature type="domain" description="Hint" evidence="2">
    <location>
        <begin position="1122"/>
        <end position="1215"/>
    </location>
</feature>
<name>A0A1I0RIV9_9FLAO</name>
<dbReference type="Pfam" id="PF20041">
    <property type="entry name" value="DUF6443"/>
    <property type="match status" value="1"/>
</dbReference>
<dbReference type="PROSITE" id="PS50817">
    <property type="entry name" value="INTEIN_N_TER"/>
    <property type="match status" value="1"/>
</dbReference>
<dbReference type="InterPro" id="IPR022385">
    <property type="entry name" value="Rhs_assc_core"/>
</dbReference>
<dbReference type="GO" id="GO:0016539">
    <property type="term" value="P:intein-mediated protein splicing"/>
    <property type="evidence" value="ECO:0007669"/>
    <property type="project" value="InterPro"/>
</dbReference>
<dbReference type="InterPro" id="IPR045619">
    <property type="entry name" value="DUF6443"/>
</dbReference>
<feature type="chain" id="PRO_5011658021" evidence="1">
    <location>
        <begin position="25"/>
        <end position="1365"/>
    </location>
</feature>
<reference evidence="4" key="1">
    <citation type="submission" date="2016-10" db="EMBL/GenBank/DDBJ databases">
        <authorList>
            <person name="Varghese N."/>
            <person name="Submissions S."/>
        </authorList>
    </citation>
    <scope>NUCLEOTIDE SEQUENCE [LARGE SCALE GENOMIC DNA]</scope>
    <source>
        <strain evidence="4">DSM 17724</strain>
    </source>
</reference>
<dbReference type="InterPro" id="IPR003587">
    <property type="entry name" value="Hint_dom_N"/>
</dbReference>
<evidence type="ECO:0000313" key="4">
    <source>
        <dbReference type="Proteomes" id="UP000199469"/>
    </source>
</evidence>
<dbReference type="InterPro" id="IPR030934">
    <property type="entry name" value="Intein_C"/>
</dbReference>
<dbReference type="PROSITE" id="PS50818">
    <property type="entry name" value="INTEIN_C_TER"/>
    <property type="match status" value="1"/>
</dbReference>
<keyword evidence="4" id="KW-1185">Reference proteome</keyword>
<organism evidence="3 4">
    <name type="scientific">Chryseobacterium wanjuense</name>
    <dbReference type="NCBI Taxonomy" id="356305"/>
    <lineage>
        <taxon>Bacteria</taxon>
        <taxon>Pseudomonadati</taxon>
        <taxon>Bacteroidota</taxon>
        <taxon>Flavobacteriia</taxon>
        <taxon>Flavobacteriales</taxon>
        <taxon>Weeksellaceae</taxon>
        <taxon>Chryseobacterium group</taxon>
        <taxon>Chryseobacterium</taxon>
    </lineage>
</organism>
<evidence type="ECO:0000313" key="3">
    <source>
        <dbReference type="EMBL" id="SEW40199.1"/>
    </source>
</evidence>
<dbReference type="Pfam" id="PF07591">
    <property type="entry name" value="PT-HINT"/>
    <property type="match status" value="1"/>
</dbReference>
<dbReference type="STRING" id="356305.SAMN05421841_2677"/>
<evidence type="ECO:0000259" key="2">
    <source>
        <dbReference type="SMART" id="SM00306"/>
    </source>
</evidence>
<evidence type="ECO:0000256" key="1">
    <source>
        <dbReference type="SAM" id="SignalP"/>
    </source>
</evidence>
<gene>
    <name evidence="3" type="ORF">SAMN05421841_2677</name>
</gene>
<keyword evidence="1" id="KW-0732">Signal</keyword>
<dbReference type="EMBL" id="FOIU01000002">
    <property type="protein sequence ID" value="SEW40199.1"/>
    <property type="molecule type" value="Genomic_DNA"/>
</dbReference>
<dbReference type="InterPro" id="IPR006141">
    <property type="entry name" value="Intein_N"/>
</dbReference>
<sequence>MKRHLIIKALSIAGLLLVGKMGYAQTNTENYVQSKTCLDADCVKKAENVQYFDGLGRPKQEISIKTSPLGKDIVTHIEYDQYGRQTKDFLPIPQSGTQNGEIYTSPLGNAFSTYGSEKIFAEKVLENSPLDRIQQQIQVGNDWTGKPVKFDYQFNTAADKVRKFTTTTIWENGATKTTLGENWLYADAQLYKNSVKDEDGNQTIEFRNGQGQTILVRKVIANDEYADTYYVYNKYNQQAYVIPPLASIRGDIATSVDRQEELCYLYRYDRRNRLVEKKIPGKGWEHMVYDNADRLIFTQDEAMRPSSKWFFTKYDKLGRVIITGIVAGSTRTNMQTMIGNGIITESPNSNGFTKNGMQIYYSNDFFPSFEKALTVNYYDTYPAGAPAMPLPIFGQEILSQDAQNSSISTKSLPTASYVKNIEDDIWTKNYSYYDTKGRVIGTHSINHLGGYTKTEIELDFAGVPQRMNTYYARKNGENGVTVQERFVYDSQNRLLKHYHKVDDKPEELLADNTYNELSQLKSKKVGNNLQSIDYAYNIRGWLTDINKNEMPLADLGGKLFSYKIKYTQKDGIINPDNTLFSGKDVKARYNGNITEVDWRAVETLGVNPSSTPKRYGYAYDSLNRLTAGYYQNPNNPYSKESTESLSYDLNGNISNLYRTSVTEFGSNTATVIDNLNYAYAGNQVKTINDASQNPTGYEGGGNTITYDQNGNMLSMPDKGINSIQYNYLNLPNNLHLNRYGNEDVTISTKYRADGTKLRKENTTVTTGFSGSTTTVSVTDYLDGFQYFSSGTLTPPSGGFDMFSMRAMQPQAFSIDTPITVQDPTIQPIDGSTFALKTPDLQFFPTAEGFYDYQKDQYIYQYVDHLGNVRVSYTRNSAGALEITDSNDYYPFGMNHLKSGTAFFGQTSYKNHKYNGVELQETGIYATDWRGYMPDIGRFVGMDALAEDYADQTPFHFAMNNPANYADPTGLYSVSQGGDRIDLDPSEFGAFFKKYKNGINGPIGSVFNEIQTNTNDYSLTQNIPELVLTGNSSGWGSQMQSHYNSFMKNWQADQNLSEARTRLYGAIEDTKVGQSVSAAENFLFLELPASMVGGEFLAAGWRAAGLSRYLCGPLGRVSNGLLKICFTEGTLVATEKGSKKIENIKEGDLVWSYNEETGKKELKKVVELSRNTSSSLVKISVNGTEITCTPEHPFYVNGNWVEAKNLTKGTLLTTLDGTTSPVESIKFLDKKVKVYNFEVEGNHNYYVSEKGILVHNDCSLMTEFMGHFGKYVSNIDASINMGWFTGDVMELQVNAILRSSSAPRNGVMKALTETAEGMARKHGMSEVRIQFNMVHNSFLKHGGWADELGYYFSREGDTVFWEKVLH</sequence>
<dbReference type="CDD" id="cd00081">
    <property type="entry name" value="Hint"/>
    <property type="match status" value="1"/>
</dbReference>
<dbReference type="SMART" id="SM00306">
    <property type="entry name" value="HintN"/>
    <property type="match status" value="1"/>
</dbReference>
<dbReference type="InterPro" id="IPR036844">
    <property type="entry name" value="Hint_dom_sf"/>
</dbReference>
<dbReference type="NCBIfam" id="TIGR01443">
    <property type="entry name" value="intein_Cterm"/>
    <property type="match status" value="1"/>
</dbReference>
<dbReference type="NCBIfam" id="TIGR03696">
    <property type="entry name" value="Rhs_assc_core"/>
    <property type="match status" value="1"/>
</dbReference>
<dbReference type="Proteomes" id="UP000199469">
    <property type="component" value="Unassembled WGS sequence"/>
</dbReference>
<dbReference type="RefSeq" id="WP_170835710.1">
    <property type="nucleotide sequence ID" value="NZ_FOIU01000002.1"/>
</dbReference>
<dbReference type="SUPFAM" id="SSF51294">
    <property type="entry name" value="Hedgehog/intein (Hint) domain"/>
    <property type="match status" value="1"/>
</dbReference>
<proteinExistence type="predicted"/>
<dbReference type="Gene3D" id="2.170.16.10">
    <property type="entry name" value="Hedgehog/Intein (Hint) domain"/>
    <property type="match status" value="1"/>
</dbReference>
<feature type="signal peptide" evidence="1">
    <location>
        <begin position="1"/>
        <end position="24"/>
    </location>
</feature>
<dbReference type="Gene3D" id="2.180.10.10">
    <property type="entry name" value="RHS repeat-associated core"/>
    <property type="match status" value="1"/>
</dbReference>
<protein>
    <submittedName>
        <fullName evidence="3">Intein C-terminal splicing region/intein N-terminal splicing region/RHS repeat-associated core domain-containing protein</fullName>
    </submittedName>
</protein>